<dbReference type="Proteomes" id="UP000296352">
    <property type="component" value="Chromosome"/>
</dbReference>
<feature type="transmembrane region" description="Helical" evidence="1">
    <location>
        <begin position="5"/>
        <end position="23"/>
    </location>
</feature>
<gene>
    <name evidence="2" type="ORF">CENDO_11090</name>
</gene>
<dbReference type="KEGG" id="cee:CENDO_11090"/>
<evidence type="ECO:0000313" key="2">
    <source>
        <dbReference type="EMBL" id="QCB29468.1"/>
    </source>
</evidence>
<keyword evidence="1" id="KW-0472">Membrane</keyword>
<sequence>MLKSGLMAVGTVTMIVGAALLFLGSGVSLTPYSFMGIGLVALIVGFVLPY</sequence>
<keyword evidence="1" id="KW-0812">Transmembrane</keyword>
<feature type="transmembrane region" description="Helical" evidence="1">
    <location>
        <begin position="29"/>
        <end position="48"/>
    </location>
</feature>
<accession>A0A4V1CEV9</accession>
<dbReference type="EMBL" id="CP039247">
    <property type="protein sequence ID" value="QCB29468.1"/>
    <property type="molecule type" value="Genomic_DNA"/>
</dbReference>
<organism evidence="2 3">
    <name type="scientific">Corynebacterium endometrii</name>
    <dbReference type="NCBI Taxonomy" id="2488819"/>
    <lineage>
        <taxon>Bacteria</taxon>
        <taxon>Bacillati</taxon>
        <taxon>Actinomycetota</taxon>
        <taxon>Actinomycetes</taxon>
        <taxon>Mycobacteriales</taxon>
        <taxon>Corynebacteriaceae</taxon>
        <taxon>Corynebacterium</taxon>
    </lineage>
</organism>
<keyword evidence="1" id="KW-1133">Transmembrane helix</keyword>
<name>A0A4V1CEV9_9CORY</name>
<evidence type="ECO:0000313" key="3">
    <source>
        <dbReference type="Proteomes" id="UP000296352"/>
    </source>
</evidence>
<keyword evidence="3" id="KW-1185">Reference proteome</keyword>
<reference evidence="2 3" key="1">
    <citation type="submission" date="2019-04" db="EMBL/GenBank/DDBJ databases">
        <title>Corynebacterium endometrii sp. nov., isolated from the uterus of a cow with endometritis.</title>
        <authorList>
            <person name="Ballas P."/>
            <person name="Ruckert C."/>
            <person name="Wagener K."/>
            <person name="Drillich M."/>
            <person name="Kaempfer P."/>
            <person name="Busse H.-J."/>
            <person name="Ehling-Schulz M."/>
        </authorList>
    </citation>
    <scope>NUCLEOTIDE SEQUENCE [LARGE SCALE GENOMIC DNA]</scope>
    <source>
        <strain evidence="2 3">LMM-1653</strain>
    </source>
</reference>
<protein>
    <submittedName>
        <fullName evidence="2">Uncharacterized protein</fullName>
    </submittedName>
</protein>
<dbReference type="AlphaFoldDB" id="A0A4V1CEV9"/>
<evidence type="ECO:0000256" key="1">
    <source>
        <dbReference type="SAM" id="Phobius"/>
    </source>
</evidence>
<proteinExistence type="predicted"/>
<dbReference type="RefSeq" id="WP_168707208.1">
    <property type="nucleotide sequence ID" value="NZ_CP039247.1"/>
</dbReference>